<proteinExistence type="predicted"/>
<dbReference type="EMBL" id="JADIKE010000039">
    <property type="protein sequence ID" value="MBM7127751.1"/>
    <property type="molecule type" value="Genomic_DNA"/>
</dbReference>
<comment type="caution">
    <text evidence="1">The sequence shown here is derived from an EMBL/GenBank/DDBJ whole genome shotgun (WGS) entry which is preliminary data.</text>
</comment>
<name>A0ABS2K9D1_9GAMM</name>
<organism evidence="1 2">
    <name type="scientific">Dyella flava</name>
    <dbReference type="NCBI Taxonomy" id="1920170"/>
    <lineage>
        <taxon>Bacteria</taxon>
        <taxon>Pseudomonadati</taxon>
        <taxon>Pseudomonadota</taxon>
        <taxon>Gammaproteobacteria</taxon>
        <taxon>Lysobacterales</taxon>
        <taxon>Rhodanobacteraceae</taxon>
        <taxon>Dyella</taxon>
    </lineage>
</organism>
<sequence>MVSGQAAEAQQLAALNSTGKVPFTPTPDQVNSAAFQVIVGPAQYTASGDLVSTIYDGLNADGLAEIKTGSSTLDSSYQLRLQTYGALVNDTPLTIYTSRPVNPTFQNYLNNWGVSVQPLPY</sequence>
<evidence type="ECO:0000313" key="1">
    <source>
        <dbReference type="EMBL" id="MBM7127751.1"/>
    </source>
</evidence>
<keyword evidence="2" id="KW-1185">Reference proteome</keyword>
<gene>
    <name evidence="1" type="ORF">ISP19_20440</name>
</gene>
<evidence type="ECO:0000313" key="2">
    <source>
        <dbReference type="Proteomes" id="UP001430149"/>
    </source>
</evidence>
<dbReference type="Proteomes" id="UP001430149">
    <property type="component" value="Unassembled WGS sequence"/>
</dbReference>
<protein>
    <submittedName>
        <fullName evidence="1">Uncharacterized protein</fullName>
    </submittedName>
</protein>
<reference evidence="1" key="1">
    <citation type="submission" date="2020-10" db="EMBL/GenBank/DDBJ databases">
        <title>Phylogeny of dyella-like bacteria.</title>
        <authorList>
            <person name="Fu J."/>
        </authorList>
    </citation>
    <scope>NUCLEOTIDE SEQUENCE</scope>
    <source>
        <strain evidence="1">DHOC52</strain>
    </source>
</reference>
<accession>A0ABS2K9D1</accession>
<dbReference type="RefSeq" id="WP_204684257.1">
    <property type="nucleotide sequence ID" value="NZ_BSNR01000014.1"/>
</dbReference>